<evidence type="ECO:0000259" key="8">
    <source>
        <dbReference type="Pfam" id="PF02771"/>
    </source>
</evidence>
<evidence type="ECO:0000259" key="7">
    <source>
        <dbReference type="Pfam" id="PF02770"/>
    </source>
</evidence>
<evidence type="ECO:0000259" key="6">
    <source>
        <dbReference type="Pfam" id="PF00441"/>
    </source>
</evidence>
<dbReference type="InterPro" id="IPR052166">
    <property type="entry name" value="Diverse_Acyl-CoA_DH"/>
</dbReference>
<dbReference type="SUPFAM" id="SSF47203">
    <property type="entry name" value="Acyl-CoA dehydrogenase C-terminal domain-like"/>
    <property type="match status" value="1"/>
</dbReference>
<dbReference type="OrthoDB" id="9764422at2"/>
<dbReference type="AlphaFoldDB" id="A0A1I5YJT5"/>
<dbReference type="InterPro" id="IPR009075">
    <property type="entry name" value="AcylCo_DH/oxidase_C"/>
</dbReference>
<reference evidence="10 11" key="1">
    <citation type="submission" date="2016-10" db="EMBL/GenBank/DDBJ databases">
        <authorList>
            <person name="de Groot N.N."/>
        </authorList>
    </citation>
    <scope>NUCLEOTIDE SEQUENCE [LARGE SCALE GENOMIC DNA]</scope>
    <source>
        <strain evidence="11">E92,LMG 26720,CCM 7988</strain>
    </source>
</reference>
<evidence type="ECO:0000256" key="1">
    <source>
        <dbReference type="ARBA" id="ARBA00001974"/>
    </source>
</evidence>
<dbReference type="PANTHER" id="PTHR42803">
    <property type="entry name" value="ACYL-COA DEHYDROGENASE"/>
    <property type="match status" value="1"/>
</dbReference>
<evidence type="ECO:0000259" key="9">
    <source>
        <dbReference type="Pfam" id="PF12806"/>
    </source>
</evidence>
<dbReference type="EMBL" id="FOXH01000019">
    <property type="protein sequence ID" value="SFQ44489.1"/>
    <property type="molecule type" value="Genomic_DNA"/>
</dbReference>
<accession>A0A1I5YJT5</accession>
<dbReference type="SUPFAM" id="SSF56645">
    <property type="entry name" value="Acyl-CoA dehydrogenase NM domain-like"/>
    <property type="match status" value="1"/>
</dbReference>
<evidence type="ECO:0000313" key="11">
    <source>
        <dbReference type="Proteomes" id="UP000199306"/>
    </source>
</evidence>
<dbReference type="InterPro" id="IPR013786">
    <property type="entry name" value="AcylCoA_DH/ox_N"/>
</dbReference>
<evidence type="ECO:0000256" key="5">
    <source>
        <dbReference type="RuleBase" id="RU362125"/>
    </source>
</evidence>
<dbReference type="RefSeq" id="WP_092019539.1">
    <property type="nucleotide sequence ID" value="NZ_FOXH01000019.1"/>
</dbReference>
<organism evidence="10 11">
    <name type="scientific">Pseudarcicella hirudinis</name>
    <dbReference type="NCBI Taxonomy" id="1079859"/>
    <lineage>
        <taxon>Bacteria</taxon>
        <taxon>Pseudomonadati</taxon>
        <taxon>Bacteroidota</taxon>
        <taxon>Cytophagia</taxon>
        <taxon>Cytophagales</taxon>
        <taxon>Flectobacillaceae</taxon>
        <taxon>Pseudarcicella</taxon>
    </lineage>
</organism>
<dbReference type="InterPro" id="IPR025878">
    <property type="entry name" value="Acyl-CoA_dh-like_C_dom"/>
</dbReference>
<sequence length="603" mass="66999">MAKQYSRRNLDFLLKEVIQVDQLIKYPYFQDYTPDMFDMVLDTAEEIADKILRPSYIDSDRKQPELINGKTKVHPAVKDYVKAMGDSGMIGAIFPYEDGGQQLPTVIGAANEFIRGAAHNSFVMFTGLTTGTAHLILSFGSEKLKETFASRMITGEWSGTMCLTEPQAGSSLSDVVTTASPQADGSFKIKGQKVFISAGDHDVTGNIINLVLARIDGAPLGTKGISLFVVPKYRADDQGNFSIDNDVVSTGIYHKMGQKATPAMHLTFGDKDDSVGYLVGEPHKGLQYMFQMMNEARLGVGMGATYIASSAYYASLEYAKERPQGRRLNNRNLEEEQTFIINHPDVKRMLLSQKAMVEGCLGLLLECYFWEDMIHASGAKSEEGQRYQMLLDLLTTVAKTYPAESGIKSVNEGLQVFGGYGYTEDFPLEQMARDVRIMSIYEGTTGIHSLNLLGRGITFQGGKAPQLLFAEMIGTIKEAQTHDDLVPYAEKLEKELGRLQKVTMHLLGIAEKGDNEVFLSDANLYMEFFGIVTVAWQWLKQGIVAKTALVTKNPTGDELAFYESKIHTMKFYFHYELVKTLSLSVRLTDPEVLTISNEMQPAI</sequence>
<dbReference type="Pfam" id="PF02770">
    <property type="entry name" value="Acyl-CoA_dh_M"/>
    <property type="match status" value="1"/>
</dbReference>
<dbReference type="Proteomes" id="UP000199306">
    <property type="component" value="Unassembled WGS sequence"/>
</dbReference>
<proteinExistence type="inferred from homology"/>
<dbReference type="Gene3D" id="1.20.140.10">
    <property type="entry name" value="Butyryl-CoA Dehydrogenase, subunit A, domain 3"/>
    <property type="match status" value="1"/>
</dbReference>
<feature type="domain" description="Acetyl-CoA dehydrogenase-like C-terminal" evidence="9">
    <location>
        <begin position="469"/>
        <end position="588"/>
    </location>
</feature>
<dbReference type="Pfam" id="PF02771">
    <property type="entry name" value="Acyl-CoA_dh_N"/>
    <property type="match status" value="1"/>
</dbReference>
<dbReference type="Gene3D" id="1.10.540.10">
    <property type="entry name" value="Acyl-CoA dehydrogenase/oxidase, N-terminal domain"/>
    <property type="match status" value="1"/>
</dbReference>
<feature type="domain" description="Acyl-CoA dehydrogenase/oxidase C-terminal" evidence="6">
    <location>
        <begin position="284"/>
        <end position="451"/>
    </location>
</feature>
<dbReference type="Gene3D" id="2.40.110.10">
    <property type="entry name" value="Butyryl-CoA Dehydrogenase, subunit A, domain 2"/>
    <property type="match status" value="1"/>
</dbReference>
<dbReference type="GO" id="GO:0050660">
    <property type="term" value="F:flavin adenine dinucleotide binding"/>
    <property type="evidence" value="ECO:0007669"/>
    <property type="project" value="InterPro"/>
</dbReference>
<dbReference type="InterPro" id="IPR036250">
    <property type="entry name" value="AcylCo_DH-like_C"/>
</dbReference>
<gene>
    <name evidence="10" type="ORF">SAMN04515674_11956</name>
</gene>
<name>A0A1I5YJT5_9BACT</name>
<dbReference type="GO" id="GO:0016627">
    <property type="term" value="F:oxidoreductase activity, acting on the CH-CH group of donors"/>
    <property type="evidence" value="ECO:0007669"/>
    <property type="project" value="InterPro"/>
</dbReference>
<dbReference type="Pfam" id="PF00441">
    <property type="entry name" value="Acyl-CoA_dh_1"/>
    <property type="match status" value="1"/>
</dbReference>
<comment type="similarity">
    <text evidence="2 5">Belongs to the acyl-CoA dehydrogenase family.</text>
</comment>
<dbReference type="STRING" id="1079859.SAMN04515674_11956"/>
<keyword evidence="3 5" id="KW-0285">Flavoprotein</keyword>
<protein>
    <submittedName>
        <fullName evidence="10">Butyryl-CoA dehydrogenase</fullName>
    </submittedName>
</protein>
<dbReference type="InterPro" id="IPR009100">
    <property type="entry name" value="AcylCoA_DH/oxidase_NM_dom_sf"/>
</dbReference>
<evidence type="ECO:0000256" key="3">
    <source>
        <dbReference type="ARBA" id="ARBA00022630"/>
    </source>
</evidence>
<evidence type="ECO:0000256" key="2">
    <source>
        <dbReference type="ARBA" id="ARBA00009347"/>
    </source>
</evidence>
<keyword evidence="5" id="KW-0560">Oxidoreductase</keyword>
<keyword evidence="4 5" id="KW-0274">FAD</keyword>
<dbReference type="InterPro" id="IPR037069">
    <property type="entry name" value="AcylCoA_DH/ox_N_sf"/>
</dbReference>
<evidence type="ECO:0000313" key="10">
    <source>
        <dbReference type="EMBL" id="SFQ44489.1"/>
    </source>
</evidence>
<dbReference type="InterPro" id="IPR006091">
    <property type="entry name" value="Acyl-CoA_Oxase/DH_mid-dom"/>
</dbReference>
<dbReference type="Pfam" id="PF12806">
    <property type="entry name" value="Acyl-CoA_dh_C"/>
    <property type="match status" value="1"/>
</dbReference>
<dbReference type="PANTHER" id="PTHR42803:SF3">
    <property type="entry name" value="ACYL-COA DEHYDROGENASE-RELATED"/>
    <property type="match status" value="1"/>
</dbReference>
<keyword evidence="11" id="KW-1185">Reference proteome</keyword>
<dbReference type="InterPro" id="IPR046373">
    <property type="entry name" value="Acyl-CoA_Oxase/DH_mid-dom_sf"/>
</dbReference>
<feature type="domain" description="Acyl-CoA oxidase/dehydrogenase middle" evidence="7">
    <location>
        <begin position="161"/>
        <end position="269"/>
    </location>
</feature>
<evidence type="ECO:0000256" key="4">
    <source>
        <dbReference type="ARBA" id="ARBA00022827"/>
    </source>
</evidence>
<comment type="cofactor">
    <cofactor evidence="1 5">
        <name>FAD</name>
        <dbReference type="ChEBI" id="CHEBI:57692"/>
    </cofactor>
</comment>
<feature type="domain" description="Acyl-CoA dehydrogenase/oxidase N-terminal" evidence="8">
    <location>
        <begin position="39"/>
        <end position="156"/>
    </location>
</feature>